<dbReference type="eggNOG" id="COG5337">
    <property type="taxonomic scope" value="Bacteria"/>
</dbReference>
<dbReference type="Proteomes" id="UP000028091">
    <property type="component" value="Unassembled WGS sequence"/>
</dbReference>
<dbReference type="EMBL" id="JOTP01000020">
    <property type="protein sequence ID" value="KEP25554.1"/>
    <property type="molecule type" value="Genomic_DNA"/>
</dbReference>
<comment type="caution">
    <text evidence="1">The sequence shown here is derived from an EMBL/GenBank/DDBJ whole genome shotgun (WGS) entry which is preliminary data.</text>
</comment>
<dbReference type="RefSeq" id="WP_034323582.1">
    <property type="nucleotide sequence ID" value="NZ_JOTP01000020.1"/>
</dbReference>
<dbReference type="OrthoDB" id="3235126at2"/>
<keyword evidence="1" id="KW-0946">Virion</keyword>
<dbReference type="PANTHER" id="PTHR40050:SF1">
    <property type="entry name" value="INNER SPORE COAT PROTEIN H"/>
    <property type="match status" value="1"/>
</dbReference>
<proteinExistence type="predicted"/>
<dbReference type="PANTHER" id="PTHR40050">
    <property type="entry name" value="INNER SPORE COAT PROTEIN H"/>
    <property type="match status" value="1"/>
</dbReference>
<organism evidence="1 2">
    <name type="scientific">Bacillus zhangzhouensis</name>
    <dbReference type="NCBI Taxonomy" id="1178540"/>
    <lineage>
        <taxon>Bacteria</taxon>
        <taxon>Bacillati</taxon>
        <taxon>Bacillota</taxon>
        <taxon>Bacilli</taxon>
        <taxon>Bacillales</taxon>
        <taxon>Bacillaceae</taxon>
        <taxon>Bacillus</taxon>
    </lineage>
</organism>
<protein>
    <submittedName>
        <fullName evidence="1">Spore coat protein</fullName>
    </submittedName>
</protein>
<keyword evidence="2" id="KW-1185">Reference proteome</keyword>
<keyword evidence="1" id="KW-0167">Capsid protein</keyword>
<dbReference type="AlphaFoldDB" id="A0A081L8H8"/>
<sequence>MSTEPLKQLDMWIHPKDLIELKKDIWNDEPVEAILKTGQIKSHIYASYRGSHIRKLKKKSYQIEYRKPKQRQGESIFHLNAEYNDPSFIRNRLSFYFFEQMGVLSPAASHVFLTINGRKEGIYLKIESVDELFLQKRQLSGGGIYYAVDDDANFSLLSSFDKKPKKHLLLGYEKKTGTSRHDKQLSEFIYFLNTATDDVFAEKIEQYLDVTQYFRWLIGVVCTQNFDGFVHNYALYVNEQGRFQVLPWDYDATWGRDIHGEEMAFDYIPVSGFNTLTARLLDIPSFKRAYYALFQHVLDTHFSQDRLCPIIEKWHDSIEHRIGDDPYTKDRKEVLQSERELIRQYINKRRRYLQAEIRKETLGT</sequence>
<dbReference type="InterPro" id="IPR014867">
    <property type="entry name" value="Spore_coat_CotH_CotH2/3/7"/>
</dbReference>
<evidence type="ECO:0000313" key="2">
    <source>
        <dbReference type="Proteomes" id="UP000028091"/>
    </source>
</evidence>
<reference evidence="1 2" key="1">
    <citation type="submission" date="2012-09" db="EMBL/GenBank/DDBJ databases">
        <title>Genome Sequence of Bacillus sp. DW5-4.</title>
        <authorList>
            <person name="Lai Q."/>
            <person name="Liu Y."/>
            <person name="Shao Z."/>
        </authorList>
    </citation>
    <scope>NUCLEOTIDE SEQUENCE [LARGE SCALE GENOMIC DNA]</scope>
    <source>
        <strain evidence="1 2">DW5-4</strain>
    </source>
</reference>
<name>A0A081L8H8_9BACI</name>
<accession>A0A081L8H8</accession>
<gene>
    <name evidence="1" type="ORF">BA70_08055</name>
</gene>
<evidence type="ECO:0000313" key="1">
    <source>
        <dbReference type="EMBL" id="KEP25554.1"/>
    </source>
</evidence>
<dbReference type="Pfam" id="PF08757">
    <property type="entry name" value="CotH"/>
    <property type="match status" value="1"/>
</dbReference>